<dbReference type="EMBL" id="MT143626">
    <property type="protein sequence ID" value="QJA99053.1"/>
    <property type="molecule type" value="Genomic_DNA"/>
</dbReference>
<accession>A0A6M3LW69</accession>
<proteinExistence type="predicted"/>
<protein>
    <submittedName>
        <fullName evidence="1">Uncharacterized protein</fullName>
    </submittedName>
</protein>
<evidence type="ECO:0000313" key="1">
    <source>
        <dbReference type="EMBL" id="QJA99053.1"/>
    </source>
</evidence>
<reference evidence="1" key="1">
    <citation type="submission" date="2020-03" db="EMBL/GenBank/DDBJ databases">
        <title>The deep terrestrial virosphere.</title>
        <authorList>
            <person name="Holmfeldt K."/>
            <person name="Nilsson E."/>
            <person name="Simone D."/>
            <person name="Lopez-Fernandez M."/>
            <person name="Wu X."/>
            <person name="de Brujin I."/>
            <person name="Lundin D."/>
            <person name="Andersson A."/>
            <person name="Bertilsson S."/>
            <person name="Dopson M."/>
        </authorList>
    </citation>
    <scope>NUCLEOTIDE SEQUENCE</scope>
    <source>
        <strain evidence="1">MM171A01336</strain>
    </source>
</reference>
<dbReference type="AlphaFoldDB" id="A0A6M3LW69"/>
<organism evidence="1">
    <name type="scientific">viral metagenome</name>
    <dbReference type="NCBI Taxonomy" id="1070528"/>
    <lineage>
        <taxon>unclassified sequences</taxon>
        <taxon>metagenomes</taxon>
        <taxon>organismal metagenomes</taxon>
    </lineage>
</organism>
<name>A0A6M3LW69_9ZZZZ</name>
<sequence>MNKKMMLIQILALLLTTSLLSAFVNADTTTTIAFEGKNPDITVSAQAELKAGYSTYRETSTFSLAGDGYAIGGVTMSTGTYHCCRTLPKAVLSGGYTASDGDFQSVFESSDVTWKSNPYSTTVPEFESAMYFSQHSLSVTGVTSMTVTGDATAKCGWGQPLSAGQTFSGNALDIDVLGLTTRQEMIVDSGLHPILDVGGNFQFYAASDFVVADLSGSALGSSPIDFGGHTGGEYRTTNPGGSSSTRNAELDYNLWLQKSATIYPNPLTAYVGVYAPDASPLTINAYISPTEVWGDVSYSIP</sequence>
<gene>
    <name evidence="1" type="ORF">MM171A01336_0001</name>
</gene>